<dbReference type="GO" id="GO:0022900">
    <property type="term" value="P:electron transport chain"/>
    <property type="evidence" value="ECO:0007669"/>
    <property type="project" value="InterPro"/>
</dbReference>
<evidence type="ECO:0000256" key="3">
    <source>
        <dbReference type="ARBA" id="ARBA00022660"/>
    </source>
</evidence>
<dbReference type="PANTHER" id="PTHR12219">
    <property type="entry name" value="NADH-UBIQUINONE OXIDOREDUCTASE"/>
    <property type="match status" value="1"/>
</dbReference>
<keyword evidence="8" id="KW-1185">Reference proteome</keyword>
<dbReference type="EMBL" id="VDUZ01000081">
    <property type="protein sequence ID" value="TXL69477.1"/>
    <property type="molecule type" value="Genomic_DNA"/>
</dbReference>
<keyword evidence="2" id="KW-0813">Transport</keyword>
<dbReference type="InterPro" id="IPR038532">
    <property type="entry name" value="NDUFS4-like_sf"/>
</dbReference>
<protein>
    <submittedName>
        <fullName evidence="7">ETC complex I subunit</fullName>
    </submittedName>
</protein>
<keyword evidence="4" id="KW-0809">Transit peptide</keyword>
<evidence type="ECO:0000256" key="1">
    <source>
        <dbReference type="ARBA" id="ARBA00004370"/>
    </source>
</evidence>
<dbReference type="GO" id="GO:0016020">
    <property type="term" value="C:membrane"/>
    <property type="evidence" value="ECO:0007669"/>
    <property type="project" value="UniProtKB-SubCell"/>
</dbReference>
<evidence type="ECO:0000256" key="2">
    <source>
        <dbReference type="ARBA" id="ARBA00022448"/>
    </source>
</evidence>
<dbReference type="Gene3D" id="3.30.160.190">
    <property type="entry name" value="atu1810 like domain"/>
    <property type="match status" value="1"/>
</dbReference>
<organism evidence="7 8">
    <name type="scientific">Vineibacter terrae</name>
    <dbReference type="NCBI Taxonomy" id="2586908"/>
    <lineage>
        <taxon>Bacteria</taxon>
        <taxon>Pseudomonadati</taxon>
        <taxon>Pseudomonadota</taxon>
        <taxon>Alphaproteobacteria</taxon>
        <taxon>Hyphomicrobiales</taxon>
        <taxon>Vineibacter</taxon>
    </lineage>
</organism>
<accession>A0A5C8P6U8</accession>
<keyword evidence="5" id="KW-0249">Electron transport</keyword>
<dbReference type="Pfam" id="PF04800">
    <property type="entry name" value="NDUS4"/>
    <property type="match status" value="1"/>
</dbReference>
<evidence type="ECO:0000256" key="4">
    <source>
        <dbReference type="ARBA" id="ARBA00022946"/>
    </source>
</evidence>
<dbReference type="AlphaFoldDB" id="A0A5C8P6U8"/>
<proteinExistence type="predicted"/>
<comment type="subcellular location">
    <subcellularLocation>
        <location evidence="1">Membrane</location>
    </subcellularLocation>
</comment>
<comment type="caution">
    <text evidence="7">The sequence shown here is derived from an EMBL/GenBank/DDBJ whole genome shotgun (WGS) entry which is preliminary data.</text>
</comment>
<reference evidence="7 8" key="1">
    <citation type="submission" date="2019-06" db="EMBL/GenBank/DDBJ databases">
        <title>New taxonomy in bacterial strain CC-CFT640, isolated from vineyard.</title>
        <authorList>
            <person name="Lin S.-Y."/>
            <person name="Tsai C.-F."/>
            <person name="Young C.-C."/>
        </authorList>
    </citation>
    <scope>NUCLEOTIDE SEQUENCE [LARGE SCALE GENOMIC DNA]</scope>
    <source>
        <strain evidence="7 8">CC-CFT640</strain>
    </source>
</reference>
<evidence type="ECO:0000313" key="8">
    <source>
        <dbReference type="Proteomes" id="UP000321638"/>
    </source>
</evidence>
<keyword evidence="6" id="KW-0472">Membrane</keyword>
<dbReference type="PANTHER" id="PTHR12219:SF8">
    <property type="entry name" value="NADH DEHYDROGENASE [UBIQUINONE] IRON-SULFUR PROTEIN 4, MITOCHONDRIAL"/>
    <property type="match status" value="1"/>
</dbReference>
<keyword evidence="3" id="KW-0679">Respiratory chain</keyword>
<evidence type="ECO:0000256" key="6">
    <source>
        <dbReference type="ARBA" id="ARBA00023136"/>
    </source>
</evidence>
<gene>
    <name evidence="7" type="ORF">FHP25_38745</name>
</gene>
<name>A0A5C8P6U8_9HYPH</name>
<evidence type="ECO:0000313" key="7">
    <source>
        <dbReference type="EMBL" id="TXL69477.1"/>
    </source>
</evidence>
<dbReference type="InterPro" id="IPR006885">
    <property type="entry name" value="NADH_UbQ_FeS_4_mit-like"/>
</dbReference>
<evidence type="ECO:0000256" key="5">
    <source>
        <dbReference type="ARBA" id="ARBA00022982"/>
    </source>
</evidence>
<sequence length="100" mass="11641">MQVRIYKPAKTAMQSGTGNTREWVIEAEPSRKEIDPLMGWTSSRDTMNQVVLRFETREEAIAYAQKQGWMYSLAEPKTRAVRPRAYADNFAFTRIGQWTH</sequence>
<dbReference type="Proteomes" id="UP000321638">
    <property type="component" value="Unassembled WGS sequence"/>
</dbReference>
<dbReference type="RefSeq" id="WP_147852380.1">
    <property type="nucleotide sequence ID" value="NZ_VDUZ01000081.1"/>
</dbReference>
<dbReference type="OrthoDB" id="9799572at2"/>